<evidence type="ECO:0000313" key="5">
    <source>
        <dbReference type="EMBL" id="GAA5171421.1"/>
    </source>
</evidence>
<keyword evidence="1 2" id="KW-0597">Phosphoprotein</keyword>
<dbReference type="SUPFAM" id="SSF52172">
    <property type="entry name" value="CheY-like"/>
    <property type="match status" value="1"/>
</dbReference>
<dbReference type="InterPro" id="IPR001789">
    <property type="entry name" value="Sig_transdc_resp-reg_receiver"/>
</dbReference>
<proteinExistence type="predicted"/>
<dbReference type="Proteomes" id="UP001500547">
    <property type="component" value="Unassembled WGS sequence"/>
</dbReference>
<sequence>METYEEFLARRQQGSILVVDDVSSTRAMHRLMLANRFEVRTAESGEEAIALCREQMPDLVLLDVGMPGLNGYDTCRALRESTDIPIIFATGHDSPEEHMQAYEAGGTDICVKPLSAEILLHKVSTAILQHHERRRLLTERESLQDLAQRLPPINSQRGILLEFLEQALACTTPASLAAHFIDATRHLGIHCCVRLRSDGKDITLSQDGEASPLERSVLAQLSELGPETRFKSRLCINYPHISAVISNMPDAQSAEAHRIHAQVTQRLECIQALSARIPSCMPERPLDLPANAANMLESLRLRHRSLITRIGLATTALRDNLEASFDRLGTDKHQEEVLSAALHAPLEDIHEVLRQDAAADSLFEQLLSLMTSPARCTSGAGSGLDSSPRELPHGAA</sequence>
<organism evidence="5 6">
    <name type="scientific">Viridibacterium curvum</name>
    <dbReference type="NCBI Taxonomy" id="1101404"/>
    <lineage>
        <taxon>Bacteria</taxon>
        <taxon>Pseudomonadati</taxon>
        <taxon>Pseudomonadota</taxon>
        <taxon>Betaproteobacteria</taxon>
        <taxon>Rhodocyclales</taxon>
        <taxon>Rhodocyclaceae</taxon>
        <taxon>Viridibacterium</taxon>
    </lineage>
</organism>
<evidence type="ECO:0000256" key="3">
    <source>
        <dbReference type="SAM" id="MobiDB-lite"/>
    </source>
</evidence>
<evidence type="ECO:0000256" key="2">
    <source>
        <dbReference type="PROSITE-ProRule" id="PRU00169"/>
    </source>
</evidence>
<dbReference type="PANTHER" id="PTHR44591">
    <property type="entry name" value="STRESS RESPONSE REGULATOR PROTEIN 1"/>
    <property type="match status" value="1"/>
</dbReference>
<dbReference type="SMART" id="SM00448">
    <property type="entry name" value="REC"/>
    <property type="match status" value="1"/>
</dbReference>
<dbReference type="InterPro" id="IPR011006">
    <property type="entry name" value="CheY-like_superfamily"/>
</dbReference>
<evidence type="ECO:0000313" key="6">
    <source>
        <dbReference type="Proteomes" id="UP001500547"/>
    </source>
</evidence>
<dbReference type="Pfam" id="PF00072">
    <property type="entry name" value="Response_reg"/>
    <property type="match status" value="1"/>
</dbReference>
<evidence type="ECO:0000259" key="4">
    <source>
        <dbReference type="PROSITE" id="PS50110"/>
    </source>
</evidence>
<feature type="modified residue" description="4-aspartylphosphate" evidence="2">
    <location>
        <position position="63"/>
    </location>
</feature>
<keyword evidence="6" id="KW-1185">Reference proteome</keyword>
<name>A0ABP9R3W0_9RHOO</name>
<feature type="region of interest" description="Disordered" evidence="3">
    <location>
        <begin position="377"/>
        <end position="396"/>
    </location>
</feature>
<dbReference type="Gene3D" id="3.40.50.2300">
    <property type="match status" value="1"/>
</dbReference>
<comment type="caution">
    <text evidence="5">The sequence shown here is derived from an EMBL/GenBank/DDBJ whole genome shotgun (WGS) entry which is preliminary data.</text>
</comment>
<evidence type="ECO:0000256" key="1">
    <source>
        <dbReference type="ARBA" id="ARBA00022553"/>
    </source>
</evidence>
<gene>
    <name evidence="5" type="ORF">GCM10025770_36000</name>
</gene>
<protein>
    <recommendedName>
        <fullName evidence="4">Response regulatory domain-containing protein</fullName>
    </recommendedName>
</protein>
<dbReference type="PROSITE" id="PS50110">
    <property type="entry name" value="RESPONSE_REGULATORY"/>
    <property type="match status" value="1"/>
</dbReference>
<dbReference type="PANTHER" id="PTHR44591:SF3">
    <property type="entry name" value="RESPONSE REGULATORY DOMAIN-CONTAINING PROTEIN"/>
    <property type="match status" value="1"/>
</dbReference>
<dbReference type="InterPro" id="IPR050595">
    <property type="entry name" value="Bact_response_regulator"/>
</dbReference>
<accession>A0ABP9R3W0</accession>
<dbReference type="EMBL" id="BAABLD010000017">
    <property type="protein sequence ID" value="GAA5171421.1"/>
    <property type="molecule type" value="Genomic_DNA"/>
</dbReference>
<feature type="domain" description="Response regulatory" evidence="4">
    <location>
        <begin position="15"/>
        <end position="127"/>
    </location>
</feature>
<dbReference type="RefSeq" id="WP_345534501.1">
    <property type="nucleotide sequence ID" value="NZ_BAABLD010000017.1"/>
</dbReference>
<feature type="compositionally biased region" description="Basic and acidic residues" evidence="3">
    <location>
        <begin position="387"/>
        <end position="396"/>
    </location>
</feature>
<reference evidence="6" key="1">
    <citation type="journal article" date="2019" name="Int. J. Syst. Evol. Microbiol.">
        <title>The Global Catalogue of Microorganisms (GCM) 10K type strain sequencing project: providing services to taxonomists for standard genome sequencing and annotation.</title>
        <authorList>
            <consortium name="The Broad Institute Genomics Platform"/>
            <consortium name="The Broad Institute Genome Sequencing Center for Infectious Disease"/>
            <person name="Wu L."/>
            <person name="Ma J."/>
        </authorList>
    </citation>
    <scope>NUCLEOTIDE SEQUENCE [LARGE SCALE GENOMIC DNA]</scope>
    <source>
        <strain evidence="6">JCM 18715</strain>
    </source>
</reference>